<feature type="repeat" description="WD" evidence="3">
    <location>
        <begin position="284"/>
        <end position="326"/>
    </location>
</feature>
<dbReference type="Pfam" id="PF08911">
    <property type="entry name" value="NUP50"/>
    <property type="match status" value="1"/>
</dbReference>
<dbReference type="EMBL" id="DF238769">
    <property type="protein sequence ID" value="GAC92834.1"/>
    <property type="molecule type" value="Genomic_DNA"/>
</dbReference>
<feature type="region of interest" description="Disordered" evidence="4">
    <location>
        <begin position="332"/>
        <end position="353"/>
    </location>
</feature>
<dbReference type="InterPro" id="IPR045159">
    <property type="entry name" value="DCAF7-like"/>
</dbReference>
<evidence type="ECO:0000259" key="5">
    <source>
        <dbReference type="Pfam" id="PF08911"/>
    </source>
</evidence>
<feature type="region of interest" description="Disordered" evidence="4">
    <location>
        <begin position="893"/>
        <end position="1295"/>
    </location>
</feature>
<dbReference type="RefSeq" id="XP_012186421.1">
    <property type="nucleotide sequence ID" value="XM_012331031.1"/>
</dbReference>
<dbReference type="InterPro" id="IPR036322">
    <property type="entry name" value="WD40_repeat_dom_sf"/>
</dbReference>
<feature type="domain" description="Nuclear pore complex NUP2/50/61" evidence="5">
    <location>
        <begin position="627"/>
        <end position="689"/>
    </location>
</feature>
<evidence type="ECO:0000313" key="7">
    <source>
        <dbReference type="Proteomes" id="UP000014071"/>
    </source>
</evidence>
<keyword evidence="1 3" id="KW-0853">WD repeat</keyword>
<feature type="compositionally biased region" description="Low complexity" evidence="4">
    <location>
        <begin position="1183"/>
        <end position="1226"/>
    </location>
</feature>
<organism evidence="6 7">
    <name type="scientific">Pseudozyma hubeiensis (strain SY62)</name>
    <name type="common">Yeast</name>
    <dbReference type="NCBI Taxonomy" id="1305764"/>
    <lineage>
        <taxon>Eukaryota</taxon>
        <taxon>Fungi</taxon>
        <taxon>Dikarya</taxon>
        <taxon>Basidiomycota</taxon>
        <taxon>Ustilaginomycotina</taxon>
        <taxon>Ustilaginomycetes</taxon>
        <taxon>Ustilaginales</taxon>
        <taxon>Ustilaginaceae</taxon>
        <taxon>Pseudozyma</taxon>
    </lineage>
</organism>
<feature type="region of interest" description="Disordered" evidence="4">
    <location>
        <begin position="107"/>
        <end position="178"/>
    </location>
</feature>
<feature type="compositionally biased region" description="Low complexity" evidence="4">
    <location>
        <begin position="343"/>
        <end position="353"/>
    </location>
</feature>
<evidence type="ECO:0000256" key="3">
    <source>
        <dbReference type="PROSITE-ProRule" id="PRU00221"/>
    </source>
</evidence>
<reference evidence="7" key="1">
    <citation type="journal article" date="2013" name="Genome Announc.">
        <title>Draft genome sequence of the basidiomycetous yeast-like fungus Pseudozyma hubeiensis SY62, which produces an abundant amount of the biosurfactant mannosylerythritol lipids.</title>
        <authorList>
            <person name="Konishi M."/>
            <person name="Hatada Y."/>
            <person name="Horiuchi J."/>
        </authorList>
    </citation>
    <scope>NUCLEOTIDE SEQUENCE [LARGE SCALE GENOMIC DNA]</scope>
    <source>
        <strain evidence="7">SY62</strain>
    </source>
</reference>
<dbReference type="InterPro" id="IPR001680">
    <property type="entry name" value="WD40_rpt"/>
</dbReference>
<feature type="compositionally biased region" description="Low complexity" evidence="4">
    <location>
        <begin position="1245"/>
        <end position="1290"/>
    </location>
</feature>
<feature type="region of interest" description="Disordered" evidence="4">
    <location>
        <begin position="631"/>
        <end position="685"/>
    </location>
</feature>
<feature type="compositionally biased region" description="Low complexity" evidence="4">
    <location>
        <begin position="673"/>
        <end position="685"/>
    </location>
</feature>
<feature type="compositionally biased region" description="Polar residues" evidence="4">
    <location>
        <begin position="1235"/>
        <end position="1244"/>
    </location>
</feature>
<gene>
    <name evidence="6" type="ORF">PHSY_000391</name>
</gene>
<dbReference type="eggNOG" id="KOG0290">
    <property type="taxonomic scope" value="Eukaryota"/>
</dbReference>
<feature type="region of interest" description="Disordered" evidence="4">
    <location>
        <begin position="451"/>
        <end position="486"/>
    </location>
</feature>
<dbReference type="Gene3D" id="2.130.10.10">
    <property type="entry name" value="YVTN repeat-like/Quinoprotein amine dehydrogenase"/>
    <property type="match status" value="1"/>
</dbReference>
<feature type="compositionally biased region" description="Low complexity" evidence="4">
    <location>
        <begin position="905"/>
        <end position="1033"/>
    </location>
</feature>
<sequence length="1329" mass="135462">MPPTAEYRANWPVFALAWSNHPSTSSSSSSYHPRNPSGSARYIPSSPSPLGRQDEFGGPPPSTTPGPPDSARIAVGSFVEQYTNRIQILGFDQRDSSSLTLLADASHPYPPTKLGFQPSTLFDASSSERRDASLERERSSGERGYASPTTKLAKRGSWGTKVRSSLSGEGSDLPDHYPDRELLASTADCLRIWEIYRNEYSDPYQSSYVGGNSGAGAQQGEGSQLPFALREKSVLAHSKNTKSPPAPLTSFSWNTPSPNLIVTSSIDTTCTIWDLPTRTALTQLIAHDREVYDVDWCPGSADVFASVGADGSVRVFDLRSLEHSTIIYETGTAPGATESRPGTSMSTSSRATSTRSVPAAPLLRIAFNPWDANYLATFHLESDSVQILDVRAPGSPILELRGHSAAVNAIAWGPPSVGAGVLGPSKGMVCSAADDAQVLVYDLASTTLRTASAQGRRSRNGHAPSPAPGSLGYSHSTSSFGGTASPAPTSSIAGSIGIGAEIPFLAYTTPNQDMVNNVSWLRAGGGGLPPGVGGFSGGGGGGSSSHKSVVQEWNEFTAGSAGGGGSSSGFAPHDSDWIALAAESVLHRREPILVVTVDELVGTFPPRLVLPLSSQTHSHPIDGLSIMKRQAEKQIRREDGDDASDDDSPSQGSMPATPAAGRVIRGLPKRRGTPGTPGTAAGAAAAPSPISFGAASSTPPSFGAPTGSNPFASLGGSGGFGSSPASAAPAASTSTPTFSFGASTTAPSSSTPSQPPAKVNPFGGFTGFGAAKPAAPAANAPSTASTPSFSFGSSTASASPGTSNPSAAAPSKTSSIVSGILGSMSSPSPAAPPTSSTTATNGQSASPGDKDKLRSLRGLNVSFQSALAQKVKEQLDADPFADLTPLIESFKTQYRKHRDSIENKSSTSAPAVASTSSTLSSSATPFKPAATNGTSSSASAVSTPSTAAAAPASTSSSSALPTFSFSKPASTPASTSSSAPSTSAPSFSFGSSASAAKPASSDFSFSPLPSSSSVPSKTTPAASFFSFGSSAFGNKSVAQEAQKDEEQEAAGGDEDEEDQEDDEQDDEEDDEDDQEDDEEDEEEDDEIDQDEDEDDEREEDADEDDDEVVVTGSKAASNSTSTAKPPSFSLPTGGFSFGGKPVSISSSQEDEKKAEATRSMAGAPQLNLPSSGFSFGGKPVNFGASKPAASTPTAPTFGSTPPTSSTATSTSTEPTFSFGSSTPSATKDTPAFGGFTSSTNPASKSASTPAFSFGSSTPSSSTPAFGSSTSSFGAPPTFSFGGGASSSSPTNFANLSASTAAKPGAFSFGSGAIKFGDAQQKDKKENEEE</sequence>
<feature type="compositionally biased region" description="Acidic residues" evidence="4">
    <location>
        <begin position="1043"/>
        <end position="1108"/>
    </location>
</feature>
<evidence type="ECO:0000256" key="1">
    <source>
        <dbReference type="ARBA" id="ARBA00022574"/>
    </source>
</evidence>
<name>R9NWF0_PSEHS</name>
<dbReference type="PROSITE" id="PS50082">
    <property type="entry name" value="WD_REPEATS_2"/>
    <property type="match status" value="1"/>
</dbReference>
<dbReference type="Proteomes" id="UP000014071">
    <property type="component" value="Unassembled WGS sequence"/>
</dbReference>
<accession>R9NWF0</accession>
<keyword evidence="7" id="KW-1185">Reference proteome</keyword>
<dbReference type="GO" id="GO:0005643">
    <property type="term" value="C:nuclear pore"/>
    <property type="evidence" value="ECO:0007669"/>
    <property type="project" value="InterPro"/>
</dbReference>
<keyword evidence="2" id="KW-0677">Repeat</keyword>
<dbReference type="GeneID" id="24105700"/>
<dbReference type="SUPFAM" id="SSF50978">
    <property type="entry name" value="WD40 repeat-like"/>
    <property type="match status" value="1"/>
</dbReference>
<evidence type="ECO:0000313" key="6">
    <source>
        <dbReference type="EMBL" id="GAC92834.1"/>
    </source>
</evidence>
<feature type="compositionally biased region" description="Low complexity" evidence="4">
    <location>
        <begin position="1113"/>
        <end position="1127"/>
    </location>
</feature>
<dbReference type="OrthoDB" id="1284551at2759"/>
<dbReference type="SMART" id="SM00320">
    <property type="entry name" value="WD40"/>
    <property type="match status" value="3"/>
</dbReference>
<feature type="compositionally biased region" description="Polar residues" evidence="4">
    <location>
        <begin position="473"/>
        <end position="486"/>
    </location>
</feature>
<feature type="region of interest" description="Disordered" evidence="4">
    <location>
        <begin position="21"/>
        <end position="72"/>
    </location>
</feature>
<dbReference type="InterPro" id="IPR015943">
    <property type="entry name" value="WD40/YVTN_repeat-like_dom_sf"/>
</dbReference>
<dbReference type="STRING" id="1305764.R9NWF0"/>
<feature type="region of interest" description="Disordered" evidence="4">
    <location>
        <begin position="691"/>
        <end position="710"/>
    </location>
</feature>
<protein>
    <recommendedName>
        <fullName evidence="5">Nuclear pore complex NUP2/50/61 domain-containing protein</fullName>
    </recommendedName>
</protein>
<dbReference type="HOGENOM" id="CLU_259206_0_0_1"/>
<feature type="compositionally biased region" description="Low complexity" evidence="4">
    <location>
        <begin position="21"/>
        <end position="39"/>
    </location>
</feature>
<feature type="compositionally biased region" description="Low complexity" evidence="4">
    <location>
        <begin position="825"/>
        <end position="840"/>
    </location>
</feature>
<feature type="region of interest" description="Disordered" evidence="4">
    <location>
        <begin position="718"/>
        <end position="857"/>
    </location>
</feature>
<feature type="compositionally biased region" description="Basic and acidic residues" evidence="4">
    <location>
        <begin position="126"/>
        <end position="141"/>
    </location>
</feature>
<proteinExistence type="predicted"/>
<dbReference type="Pfam" id="PF00400">
    <property type="entry name" value="WD40"/>
    <property type="match status" value="1"/>
</dbReference>
<dbReference type="InterPro" id="IPR015007">
    <property type="entry name" value="NUP2/50/61"/>
</dbReference>
<dbReference type="PANTHER" id="PTHR19919">
    <property type="entry name" value="WD REPEAT CONTAINING PROTEIN"/>
    <property type="match status" value="1"/>
</dbReference>
<evidence type="ECO:0000256" key="2">
    <source>
        <dbReference type="ARBA" id="ARBA00022737"/>
    </source>
</evidence>
<evidence type="ECO:0000256" key="4">
    <source>
        <dbReference type="SAM" id="MobiDB-lite"/>
    </source>
</evidence>
<feature type="compositionally biased region" description="Low complexity" evidence="4">
    <location>
        <begin position="722"/>
        <end position="811"/>
    </location>
</feature>
<feature type="compositionally biased region" description="Pro residues" evidence="4">
    <location>
        <begin position="58"/>
        <end position="68"/>
    </location>
</feature>